<dbReference type="InterPro" id="IPR036639">
    <property type="entry name" value="Cyt_c_oxidase_su4_sf"/>
</dbReference>
<comment type="caution">
    <text evidence="4">The sequence shown here is derived from an EMBL/GenBank/DDBJ whole genome shotgun (WGS) entry which is preliminary data.</text>
</comment>
<dbReference type="GO" id="GO:0006123">
    <property type="term" value="P:mitochondrial electron transport, cytochrome c to oxygen"/>
    <property type="evidence" value="ECO:0007669"/>
    <property type="project" value="InterPro"/>
</dbReference>
<keyword evidence="2" id="KW-0496">Mitochondrion</keyword>
<sequence length="321" mass="37101">MSLLRTSIRACTGSLPSRAVLSPRSNAVASYSMKFPTLDTEPIKETKATETKKSTTEPTTSTSTSTSSDPSQVKQVKLSAKERAKFSSMSIRDIFDGFLTTEESYDPIDTKPIFEDPSKFPALSTFHRDQVIQEVEKRMKRNWGLMTDDQKRMAYYISYANWGPRETLSEGSTKYGNVPPEDLPFALPSKLAMVNPTALTKIHKLPDVDLLQISEGRKEEFKNMTRKFDPLSKAVIYFALIISCLALWRDKLYGEEDMERLKHELPESPLVLAELKRQQEYEDEQRLIKEKQEQEERERLTLEEEQSKRSSAKKWYYLWLR</sequence>
<dbReference type="GO" id="GO:0045277">
    <property type="term" value="C:respiratory chain complex IV"/>
    <property type="evidence" value="ECO:0007669"/>
    <property type="project" value="InterPro"/>
</dbReference>
<comment type="subcellular location">
    <subcellularLocation>
        <location evidence="1">Mitochondrion</location>
    </subcellularLocation>
</comment>
<dbReference type="AlphaFoldDB" id="A0A9P8Q7H1"/>
<evidence type="ECO:0008006" key="6">
    <source>
        <dbReference type="Google" id="ProtNLM"/>
    </source>
</evidence>
<gene>
    <name evidence="4" type="ORF">WICPIJ_004774</name>
</gene>
<proteinExistence type="predicted"/>
<evidence type="ECO:0000256" key="2">
    <source>
        <dbReference type="ARBA" id="ARBA00023128"/>
    </source>
</evidence>
<dbReference type="Gene3D" id="1.10.442.10">
    <property type="entry name" value="Cytochrome c oxidase subunit IV"/>
    <property type="match status" value="1"/>
</dbReference>
<accession>A0A9P8Q7H1</accession>
<protein>
    <recommendedName>
        <fullName evidence="6">Genetic interactor of prohibitin 7, mitochondrial</fullName>
    </recommendedName>
</protein>
<evidence type="ECO:0000313" key="5">
    <source>
        <dbReference type="Proteomes" id="UP000774326"/>
    </source>
</evidence>
<evidence type="ECO:0000256" key="3">
    <source>
        <dbReference type="SAM" id="MobiDB-lite"/>
    </source>
</evidence>
<feature type="region of interest" description="Disordered" evidence="3">
    <location>
        <begin position="41"/>
        <end position="76"/>
    </location>
</feature>
<evidence type="ECO:0000313" key="4">
    <source>
        <dbReference type="EMBL" id="KAH3684254.1"/>
    </source>
</evidence>
<dbReference type="GO" id="GO:0005739">
    <property type="term" value="C:mitochondrion"/>
    <property type="evidence" value="ECO:0007669"/>
    <property type="project" value="UniProtKB-SubCell"/>
</dbReference>
<evidence type="ECO:0000256" key="1">
    <source>
        <dbReference type="ARBA" id="ARBA00004173"/>
    </source>
</evidence>
<dbReference type="Proteomes" id="UP000774326">
    <property type="component" value="Unassembled WGS sequence"/>
</dbReference>
<dbReference type="InterPro" id="IPR004203">
    <property type="entry name" value="Cyt_c_oxidase_su4_fam"/>
</dbReference>
<feature type="region of interest" description="Disordered" evidence="3">
    <location>
        <begin position="284"/>
        <end position="311"/>
    </location>
</feature>
<reference evidence="4" key="1">
    <citation type="journal article" date="2021" name="Open Biol.">
        <title>Shared evolutionary footprints suggest mitochondrial oxidative damage underlies multiple complex I losses in fungi.</title>
        <authorList>
            <person name="Schikora-Tamarit M.A."/>
            <person name="Marcet-Houben M."/>
            <person name="Nosek J."/>
            <person name="Gabaldon T."/>
        </authorList>
    </citation>
    <scope>NUCLEOTIDE SEQUENCE</scope>
    <source>
        <strain evidence="4">CBS2887</strain>
    </source>
</reference>
<dbReference type="Pfam" id="PF02936">
    <property type="entry name" value="COX4"/>
    <property type="match status" value="1"/>
</dbReference>
<reference evidence="4" key="2">
    <citation type="submission" date="2021-01" db="EMBL/GenBank/DDBJ databases">
        <authorList>
            <person name="Schikora-Tamarit M.A."/>
        </authorList>
    </citation>
    <scope>NUCLEOTIDE SEQUENCE</scope>
    <source>
        <strain evidence="4">CBS2887</strain>
    </source>
</reference>
<feature type="compositionally biased region" description="Low complexity" evidence="3">
    <location>
        <begin position="56"/>
        <end position="71"/>
    </location>
</feature>
<organism evidence="4 5">
    <name type="scientific">Wickerhamomyces pijperi</name>
    <name type="common">Yeast</name>
    <name type="synonym">Pichia pijperi</name>
    <dbReference type="NCBI Taxonomy" id="599730"/>
    <lineage>
        <taxon>Eukaryota</taxon>
        <taxon>Fungi</taxon>
        <taxon>Dikarya</taxon>
        <taxon>Ascomycota</taxon>
        <taxon>Saccharomycotina</taxon>
        <taxon>Saccharomycetes</taxon>
        <taxon>Phaffomycetales</taxon>
        <taxon>Wickerhamomycetaceae</taxon>
        <taxon>Wickerhamomyces</taxon>
    </lineage>
</organism>
<name>A0A9P8Q7H1_WICPI</name>
<dbReference type="OrthoDB" id="186013at2759"/>
<keyword evidence="5" id="KW-1185">Reference proteome</keyword>
<dbReference type="EMBL" id="JAEUBG010002651">
    <property type="protein sequence ID" value="KAH3684254.1"/>
    <property type="molecule type" value="Genomic_DNA"/>
</dbReference>
<dbReference type="SUPFAM" id="SSF81406">
    <property type="entry name" value="Mitochondrial cytochrome c oxidase subunit IV"/>
    <property type="match status" value="1"/>
</dbReference>
<feature type="compositionally biased region" description="Basic and acidic residues" evidence="3">
    <location>
        <begin position="41"/>
        <end position="55"/>
    </location>
</feature>
<feature type="compositionally biased region" description="Basic and acidic residues" evidence="3">
    <location>
        <begin position="284"/>
        <end position="308"/>
    </location>
</feature>